<feature type="compositionally biased region" description="Basic and acidic residues" evidence="2">
    <location>
        <begin position="722"/>
        <end position="740"/>
    </location>
</feature>
<dbReference type="Proteomes" id="UP000027222">
    <property type="component" value="Unassembled WGS sequence"/>
</dbReference>
<feature type="region of interest" description="Disordered" evidence="2">
    <location>
        <begin position="356"/>
        <end position="380"/>
    </location>
</feature>
<feature type="region of interest" description="Disordered" evidence="2">
    <location>
        <begin position="1"/>
        <end position="21"/>
    </location>
</feature>
<accession>A0A067SH27</accession>
<evidence type="ECO:0000256" key="1">
    <source>
        <dbReference type="SAM" id="Coils"/>
    </source>
</evidence>
<feature type="region of interest" description="Disordered" evidence="2">
    <location>
        <begin position="645"/>
        <end position="664"/>
    </location>
</feature>
<organism evidence="3 4">
    <name type="scientific">Galerina marginata (strain CBS 339.88)</name>
    <dbReference type="NCBI Taxonomy" id="685588"/>
    <lineage>
        <taxon>Eukaryota</taxon>
        <taxon>Fungi</taxon>
        <taxon>Dikarya</taxon>
        <taxon>Basidiomycota</taxon>
        <taxon>Agaricomycotina</taxon>
        <taxon>Agaricomycetes</taxon>
        <taxon>Agaricomycetidae</taxon>
        <taxon>Agaricales</taxon>
        <taxon>Agaricineae</taxon>
        <taxon>Strophariaceae</taxon>
        <taxon>Galerina</taxon>
    </lineage>
</organism>
<evidence type="ECO:0000313" key="4">
    <source>
        <dbReference type="Proteomes" id="UP000027222"/>
    </source>
</evidence>
<proteinExistence type="predicted"/>
<feature type="coiled-coil region" evidence="1">
    <location>
        <begin position="511"/>
        <end position="608"/>
    </location>
</feature>
<dbReference type="HOGENOM" id="CLU_363704_0_0_1"/>
<dbReference type="STRING" id="685588.A0A067SH27"/>
<feature type="compositionally biased region" description="Low complexity" evidence="2">
    <location>
        <begin position="363"/>
        <end position="374"/>
    </location>
</feature>
<dbReference type="AlphaFoldDB" id="A0A067SH27"/>
<feature type="region of interest" description="Disordered" evidence="2">
    <location>
        <begin position="231"/>
        <end position="256"/>
    </location>
</feature>
<feature type="compositionally biased region" description="Polar residues" evidence="2">
    <location>
        <begin position="645"/>
        <end position="656"/>
    </location>
</feature>
<keyword evidence="4" id="KW-1185">Reference proteome</keyword>
<evidence type="ECO:0000256" key="2">
    <source>
        <dbReference type="SAM" id="MobiDB-lite"/>
    </source>
</evidence>
<gene>
    <name evidence="3" type="ORF">GALMADRAFT_255087</name>
</gene>
<feature type="region of interest" description="Disordered" evidence="2">
    <location>
        <begin position="722"/>
        <end position="748"/>
    </location>
</feature>
<evidence type="ECO:0000313" key="3">
    <source>
        <dbReference type="EMBL" id="KDR70216.1"/>
    </source>
</evidence>
<feature type="region of interest" description="Disordered" evidence="2">
    <location>
        <begin position="80"/>
        <end position="124"/>
    </location>
</feature>
<reference evidence="4" key="1">
    <citation type="journal article" date="2014" name="Proc. Natl. Acad. Sci. U.S.A.">
        <title>Extensive sampling of basidiomycete genomes demonstrates inadequacy of the white-rot/brown-rot paradigm for wood decay fungi.</title>
        <authorList>
            <person name="Riley R."/>
            <person name="Salamov A.A."/>
            <person name="Brown D.W."/>
            <person name="Nagy L.G."/>
            <person name="Floudas D."/>
            <person name="Held B.W."/>
            <person name="Levasseur A."/>
            <person name="Lombard V."/>
            <person name="Morin E."/>
            <person name="Otillar R."/>
            <person name="Lindquist E.A."/>
            <person name="Sun H."/>
            <person name="LaButti K.M."/>
            <person name="Schmutz J."/>
            <person name="Jabbour D."/>
            <person name="Luo H."/>
            <person name="Baker S.E."/>
            <person name="Pisabarro A.G."/>
            <person name="Walton J.D."/>
            <person name="Blanchette R.A."/>
            <person name="Henrissat B."/>
            <person name="Martin F."/>
            <person name="Cullen D."/>
            <person name="Hibbett D.S."/>
            <person name="Grigoriev I.V."/>
        </authorList>
    </citation>
    <scope>NUCLEOTIDE SEQUENCE [LARGE SCALE GENOMIC DNA]</scope>
    <source>
        <strain evidence="4">CBS 339.88</strain>
    </source>
</reference>
<dbReference type="EMBL" id="KL142398">
    <property type="protein sequence ID" value="KDR70216.1"/>
    <property type="molecule type" value="Genomic_DNA"/>
</dbReference>
<keyword evidence="1" id="KW-0175">Coiled coil</keyword>
<name>A0A067SH27_GALM3</name>
<sequence>MNDEREGECDSKNKNGANVCREPLGGYFCFENPESNAPKCEGQFEHEWSKTKSLKRSRSDALSTTDTYPSFKATISTSPEIHSISSQTQNIEPDALPPQNIDSFGDHESGTTRKRRRTSGVTRTSPAVLDSEIAMSIPVEPFSDAQLRASWNPAAYLSCDLFATICKSDVGNTAISVSELPSTMLDLASSAEEARLHIAAAKSPSTLPDLTSNGDGKEFLSPTVPDYSIKGFSSSGPGTSLPASSRPTSPPSLPSPKINSVLTALVLDEKPPSYKNLFPPAMVPNTEHQTPHFWTSHVYHYQSPPAPPITLHQNQDQNSQNVLYYLEPDDVLYPPSDSLDLEQKLQFSYTEPYPSRLDSVPLAEQSSSPSPASQIQHNSPTVQQHADIIFDLLTQELRAVHSKHQTQISHLHAALARMENLMLFKEAEVENRLNISHLSALAIKQRESEDQLRRTKSDMEAAYKQQIDSLAESFKAAYQEKLARAVVQPSETNGAATEEPDSTAKHNHAHVRNMAERLMEVEAKLEKATRAHNEEIARLKMVDDLWKRENSVVEMRRQWEEEKRTLQACIEEERKKRLLGEAREKLKEKEEAKKMKILETAAQDAEKRQNAIDASRVVANSCIGDPNQSEVAKEKERFYSTVQVAKQPAENGQKTVSADRHELDEEKQKENLAFLEQESNFEQAKQEFDEAKKRQEDWVERMKCMLLRQVETEKQRIDDYKRGWEQSRGAATEKEKKEAETQGYQQAMAKMQQEVENWKVSYGMRRRR</sequence>
<feature type="compositionally biased region" description="Polar residues" evidence="2">
    <location>
        <begin position="80"/>
        <end position="91"/>
    </location>
</feature>
<protein>
    <submittedName>
        <fullName evidence="3">Uncharacterized protein</fullName>
    </submittedName>
</protein>